<dbReference type="InParanoid" id="A0A1E7FCU8"/>
<keyword evidence="4 10" id="KW-0698">rRNA processing</keyword>
<evidence type="ECO:0000313" key="11">
    <source>
        <dbReference type="EMBL" id="OEU15633.1"/>
    </source>
</evidence>
<evidence type="ECO:0000256" key="5">
    <source>
        <dbReference type="ARBA" id="ARBA00022679"/>
    </source>
</evidence>
<dbReference type="HAMAP" id="MF_00039">
    <property type="entry name" value="Adenylate_kinase_AK6"/>
    <property type="match status" value="1"/>
</dbReference>
<keyword evidence="2 10" id="KW-0963">Cytoplasm</keyword>
<keyword evidence="3 10" id="KW-0690">Ribosome biogenesis</keyword>
<feature type="binding site" evidence="10">
    <location>
        <position position="20"/>
    </location>
    <ligand>
        <name>ATP</name>
        <dbReference type="ChEBI" id="CHEBI:30616"/>
    </ligand>
</feature>
<dbReference type="EC" id="2.7.4.3" evidence="10"/>
<dbReference type="GO" id="GO:0016887">
    <property type="term" value="F:ATP hydrolysis activity"/>
    <property type="evidence" value="ECO:0007669"/>
    <property type="project" value="UniProtKB-UniRule"/>
</dbReference>
<dbReference type="GO" id="GO:0006364">
    <property type="term" value="P:rRNA processing"/>
    <property type="evidence" value="ECO:0007669"/>
    <property type="project" value="UniProtKB-KW"/>
</dbReference>
<keyword evidence="11" id="KW-0378">Hydrolase</keyword>
<protein>
    <recommendedName>
        <fullName evidence="10">Adenylate kinase isoenzyme 6 homolog</fullName>
        <shortName evidence="10">AK6</shortName>
        <ecNumber evidence="10">2.7.4.3</ecNumber>
    </recommendedName>
    <alternativeName>
        <fullName evidence="10">Dual activity adenylate kinase/ATPase</fullName>
        <shortName evidence="10">AK/ATPase</shortName>
    </alternativeName>
</protein>
<reference evidence="11 12" key="1">
    <citation type="submission" date="2016-09" db="EMBL/GenBank/DDBJ databases">
        <title>Extensive genetic diversity and differential bi-allelic expression allows diatom success in the polar Southern Ocean.</title>
        <authorList>
            <consortium name="DOE Joint Genome Institute"/>
            <person name="Mock T."/>
            <person name="Otillar R.P."/>
            <person name="Strauss J."/>
            <person name="Dupont C."/>
            <person name="Frickenhaus S."/>
            <person name="Maumus F."/>
            <person name="Mcmullan M."/>
            <person name="Sanges R."/>
            <person name="Schmutz J."/>
            <person name="Toseland A."/>
            <person name="Valas R."/>
            <person name="Veluchamy A."/>
            <person name="Ward B.J."/>
            <person name="Allen A."/>
            <person name="Barry K."/>
            <person name="Falciatore A."/>
            <person name="Ferrante M."/>
            <person name="Fortunato A.E."/>
            <person name="Gloeckner G."/>
            <person name="Gruber A."/>
            <person name="Hipkin R."/>
            <person name="Janech M."/>
            <person name="Kroth P."/>
            <person name="Leese F."/>
            <person name="Lindquist E."/>
            <person name="Lyon B.R."/>
            <person name="Martin J."/>
            <person name="Mayer C."/>
            <person name="Parker M."/>
            <person name="Quesneville H."/>
            <person name="Raymond J."/>
            <person name="Uhlig C."/>
            <person name="Valentin K.U."/>
            <person name="Worden A.Z."/>
            <person name="Armbrust E.V."/>
            <person name="Bowler C."/>
            <person name="Green B."/>
            <person name="Moulton V."/>
            <person name="Van Oosterhout C."/>
            <person name="Grigoriev I."/>
        </authorList>
    </citation>
    <scope>NUCLEOTIDE SEQUENCE [LARGE SCALE GENOMIC DNA]</scope>
    <source>
        <strain evidence="11 12">CCMP1102</strain>
    </source>
</reference>
<evidence type="ECO:0000256" key="6">
    <source>
        <dbReference type="ARBA" id="ARBA00022741"/>
    </source>
</evidence>
<evidence type="ECO:0000313" key="12">
    <source>
        <dbReference type="Proteomes" id="UP000095751"/>
    </source>
</evidence>
<organism evidence="11 12">
    <name type="scientific">Fragilariopsis cylindrus CCMP1102</name>
    <dbReference type="NCBI Taxonomy" id="635003"/>
    <lineage>
        <taxon>Eukaryota</taxon>
        <taxon>Sar</taxon>
        <taxon>Stramenopiles</taxon>
        <taxon>Ochrophyta</taxon>
        <taxon>Bacillariophyta</taxon>
        <taxon>Bacillariophyceae</taxon>
        <taxon>Bacillariophycidae</taxon>
        <taxon>Bacillariales</taxon>
        <taxon>Bacillariaceae</taxon>
        <taxon>Fragilariopsis</taxon>
    </lineage>
</organism>
<dbReference type="GO" id="GO:0005737">
    <property type="term" value="C:cytoplasm"/>
    <property type="evidence" value="ECO:0007669"/>
    <property type="project" value="UniProtKB-SubCell"/>
</dbReference>
<comment type="catalytic activity">
    <reaction evidence="10">
        <text>ATP + H2O = ADP + phosphate + H(+)</text>
        <dbReference type="Rhea" id="RHEA:13065"/>
        <dbReference type="ChEBI" id="CHEBI:15377"/>
        <dbReference type="ChEBI" id="CHEBI:15378"/>
        <dbReference type="ChEBI" id="CHEBI:30616"/>
        <dbReference type="ChEBI" id="CHEBI:43474"/>
        <dbReference type="ChEBI" id="CHEBI:456216"/>
    </reaction>
</comment>
<keyword evidence="7 10" id="KW-0418">Kinase</keyword>
<dbReference type="InterPro" id="IPR020618">
    <property type="entry name" value="Adenyl_kinase_AK6"/>
</dbReference>
<dbReference type="KEGG" id="fcy:FRACYDRAFT_170331"/>
<evidence type="ECO:0000256" key="7">
    <source>
        <dbReference type="ARBA" id="ARBA00022777"/>
    </source>
</evidence>
<evidence type="ECO:0000256" key="3">
    <source>
        <dbReference type="ARBA" id="ARBA00022517"/>
    </source>
</evidence>
<sequence>MSEDGPKRTRPFVLITGTPGTGKTSTASLIAERTGMKHVNVGDLIKEHKCHEGRDEDLDTNILDEDKLLDAMEVILDKAAEDGQGIVADFHVCEIFPERWFDLIICLRTSTDVLFDRLTARGYNEKKRSENMEAEIMQVILDEARESYAQEIVHECPSNTVEDMETNVTRVEQWGKQWIKDKDKED</sequence>
<accession>A0A1E7FCU8</accession>
<dbReference type="Gene3D" id="3.40.50.300">
    <property type="entry name" value="P-loop containing nucleotide triphosphate hydrolases"/>
    <property type="match status" value="1"/>
</dbReference>
<dbReference type="PANTHER" id="PTHR12595">
    <property type="entry name" value="POS9-ACTIVATING FACTOR FAP7-RELATED"/>
    <property type="match status" value="1"/>
</dbReference>
<dbReference type="GO" id="GO:0005634">
    <property type="term" value="C:nucleus"/>
    <property type="evidence" value="ECO:0007669"/>
    <property type="project" value="UniProtKB-SubCell"/>
</dbReference>
<dbReference type="EMBL" id="KV784359">
    <property type="protein sequence ID" value="OEU15633.1"/>
    <property type="molecule type" value="Genomic_DNA"/>
</dbReference>
<comment type="subcellular location">
    <subcellularLocation>
        <location evidence="10">Cytoplasm</location>
    </subcellularLocation>
    <subcellularLocation>
        <location evidence="10">Nucleus</location>
    </subcellularLocation>
</comment>
<keyword evidence="5 10" id="KW-0808">Transferase</keyword>
<gene>
    <name evidence="11" type="ORF">FRACYDRAFT_170331</name>
</gene>
<dbReference type="InterPro" id="IPR027417">
    <property type="entry name" value="P-loop_NTPase"/>
</dbReference>
<proteinExistence type="inferred from homology"/>
<keyword evidence="6 10" id="KW-0547">Nucleotide-binding</keyword>
<dbReference type="OrthoDB" id="10251185at2759"/>
<dbReference type="GO" id="GO:0004017">
    <property type="term" value="F:AMP kinase activity"/>
    <property type="evidence" value="ECO:0007669"/>
    <property type="project" value="UniProtKB-UniRule"/>
</dbReference>
<comment type="caution">
    <text evidence="10">Lacks conserved residue(s) required for the propagation of feature annotation.</text>
</comment>
<keyword evidence="12" id="KW-1185">Reference proteome</keyword>
<dbReference type="SUPFAM" id="SSF52540">
    <property type="entry name" value="P-loop containing nucleoside triphosphate hydrolases"/>
    <property type="match status" value="1"/>
</dbReference>
<name>A0A1E7FCU8_9STRA</name>
<comment type="function">
    <text evidence="10">Broad-specificity nucleoside monophosphate (NMP) kinase that catalyzes the reversible transfer of the terminal phosphate group between nucleoside triphosphates and monophosphates. Has also ATPase activity. Involved in the late cytoplasmic maturation steps of the 40S ribosomal particles, specifically 18S rRNA maturation. While NMP activity is not required for ribosome maturation, ATPase activity is. Associates transiently with small ribosomal subunit protein uS11. ATP hydrolysis breaks the interaction with uS11. May temporarily remove uS11 from the ribosome to enable a conformational change of the ribosomal RNA that is needed for the final maturation step of the small ribosomal subunit. Its NMP activity may have a role in nuclear energy homeostasis.</text>
</comment>
<evidence type="ECO:0000256" key="2">
    <source>
        <dbReference type="ARBA" id="ARBA00022490"/>
    </source>
</evidence>
<dbReference type="PANTHER" id="PTHR12595:SF0">
    <property type="entry name" value="ADENYLATE KINASE ISOENZYME 6"/>
    <property type="match status" value="1"/>
</dbReference>
<feature type="binding site" evidence="10">
    <location>
        <position position="24"/>
    </location>
    <ligand>
        <name>ATP</name>
        <dbReference type="ChEBI" id="CHEBI:30616"/>
    </ligand>
</feature>
<evidence type="ECO:0000256" key="10">
    <source>
        <dbReference type="HAMAP-Rule" id="MF_03173"/>
    </source>
</evidence>
<comment type="similarity">
    <text evidence="10">Belongs to the adenylate kinase family. AK6 subfamily.</text>
</comment>
<feature type="region of interest" description="NMPbind" evidence="10">
    <location>
        <begin position="40"/>
        <end position="63"/>
    </location>
</feature>
<feature type="binding site" evidence="10">
    <location>
        <position position="23"/>
    </location>
    <ligand>
        <name>ATP</name>
        <dbReference type="ChEBI" id="CHEBI:30616"/>
    </ligand>
</feature>
<keyword evidence="8 10" id="KW-0067">ATP-binding</keyword>
<feature type="region of interest" description="LID" evidence="10">
    <location>
        <begin position="120"/>
        <end position="130"/>
    </location>
</feature>
<dbReference type="Pfam" id="PF13238">
    <property type="entry name" value="AAA_18"/>
    <property type="match status" value="1"/>
</dbReference>
<comment type="subunit">
    <text evidence="10">Interacts with small ribosomal subunit protein uS11. Not a structural component of 43S pre-ribosomes, but transiently interacts with them by binding to uS11.</text>
</comment>
<evidence type="ECO:0000256" key="1">
    <source>
        <dbReference type="ARBA" id="ARBA00000582"/>
    </source>
</evidence>
<dbReference type="FunFam" id="3.40.50.300:FF:000372">
    <property type="entry name" value="Adenylate kinase isoenzyme 6 homolog"/>
    <property type="match status" value="1"/>
</dbReference>
<dbReference type="GO" id="GO:0042274">
    <property type="term" value="P:ribosomal small subunit biogenesis"/>
    <property type="evidence" value="ECO:0007669"/>
    <property type="project" value="UniProtKB-UniRule"/>
</dbReference>
<feature type="binding site" evidence="10">
    <location>
        <position position="25"/>
    </location>
    <ligand>
        <name>ATP</name>
        <dbReference type="ChEBI" id="CHEBI:30616"/>
    </ligand>
</feature>
<dbReference type="GO" id="GO:0005524">
    <property type="term" value="F:ATP binding"/>
    <property type="evidence" value="ECO:0007669"/>
    <property type="project" value="UniProtKB-KW"/>
</dbReference>
<feature type="binding site" evidence="10">
    <location>
        <position position="121"/>
    </location>
    <ligand>
        <name>ATP</name>
        <dbReference type="ChEBI" id="CHEBI:30616"/>
    </ligand>
</feature>
<evidence type="ECO:0000256" key="4">
    <source>
        <dbReference type="ARBA" id="ARBA00022552"/>
    </source>
</evidence>
<evidence type="ECO:0000256" key="9">
    <source>
        <dbReference type="ARBA" id="ARBA00023242"/>
    </source>
</evidence>
<keyword evidence="9 10" id="KW-0539">Nucleus</keyword>
<feature type="binding site" evidence="10">
    <location>
        <position position="22"/>
    </location>
    <ligand>
        <name>ATP</name>
        <dbReference type="ChEBI" id="CHEBI:30616"/>
    </ligand>
</feature>
<dbReference type="Proteomes" id="UP000095751">
    <property type="component" value="Unassembled WGS sequence"/>
</dbReference>
<comment type="catalytic activity">
    <reaction evidence="1 10">
        <text>AMP + ATP = 2 ADP</text>
        <dbReference type="Rhea" id="RHEA:12973"/>
        <dbReference type="ChEBI" id="CHEBI:30616"/>
        <dbReference type="ChEBI" id="CHEBI:456215"/>
        <dbReference type="ChEBI" id="CHEBI:456216"/>
        <dbReference type="EC" id="2.7.4.3"/>
    </reaction>
</comment>
<dbReference type="FunCoup" id="A0A1E7FCU8">
    <property type="interactions" value="288"/>
</dbReference>
<dbReference type="AlphaFoldDB" id="A0A1E7FCU8"/>
<evidence type="ECO:0000256" key="8">
    <source>
        <dbReference type="ARBA" id="ARBA00022840"/>
    </source>
</evidence>